<dbReference type="Gene3D" id="3.40.220.10">
    <property type="entry name" value="Leucine Aminopeptidase, subunit E, domain 1"/>
    <property type="match status" value="1"/>
</dbReference>
<dbReference type="InterPro" id="IPR000819">
    <property type="entry name" value="Peptidase_M17_C"/>
</dbReference>
<comment type="similarity">
    <text evidence="3 8">Belongs to the peptidase M17 family.</text>
</comment>
<dbReference type="PANTHER" id="PTHR11963">
    <property type="entry name" value="LEUCINE AMINOPEPTIDASE-RELATED"/>
    <property type="match status" value="1"/>
</dbReference>
<evidence type="ECO:0000256" key="3">
    <source>
        <dbReference type="ARBA" id="ARBA00009528"/>
    </source>
</evidence>
<reference evidence="10 11" key="1">
    <citation type="submission" date="2018-03" db="EMBL/GenBank/DDBJ databases">
        <title>Genomic Encyclopedia of Type Strains, Phase III (KMG-III): the genomes of soil and plant-associated and newly described type strains.</title>
        <authorList>
            <person name="Whitman W."/>
        </authorList>
    </citation>
    <scope>NUCLEOTIDE SEQUENCE [LARGE SCALE GENOMIC DNA]</scope>
    <source>
        <strain evidence="10 11">CGMCC 4.7097</strain>
    </source>
</reference>
<dbReference type="GO" id="GO:0006508">
    <property type="term" value="P:proteolysis"/>
    <property type="evidence" value="ECO:0007669"/>
    <property type="project" value="UniProtKB-KW"/>
</dbReference>
<comment type="caution">
    <text evidence="10">The sequence shown here is derived from an EMBL/GenBank/DDBJ whole genome shotgun (WGS) entry which is preliminary data.</text>
</comment>
<keyword evidence="8" id="KW-0479">Metal-binding</keyword>
<evidence type="ECO:0000313" key="11">
    <source>
        <dbReference type="Proteomes" id="UP000241118"/>
    </source>
</evidence>
<keyword evidence="11" id="KW-1185">Reference proteome</keyword>
<comment type="subcellular location">
    <subcellularLocation>
        <location evidence="8">Cytoplasm</location>
    </subcellularLocation>
</comment>
<dbReference type="Proteomes" id="UP000241118">
    <property type="component" value="Unassembled WGS sequence"/>
</dbReference>
<sequence length="483" mass="49622">MRAPLPTPLVTVEVADTLRRGVPAVLVASTGDPVRLGPGGEDVVDLADVSGKAGATSRQGRAWVVGVGDGGPGDWRKAGASLVRALHADAEKAGGTTFDVRLPEDVTAAAVAAFTLGAAVGGYRFKVSGEEPPKRVKSLRLVAAGAGLAEAVRKANTLAAATSLGRDLANTPSNVKDPSWLAAAAVKAARVAPGLRVDVRDEKWLAEQGFGGVLAVGGGSSRPPRFIELTWPGTDSGLPHLVLVGKGITFDTGGISIKPAEGMHLMRTDMSGGAAVIAALVGIAQQSLPVRVTGLVPAAENHVSGSAYRPGDVITHYGGTTTEVTNTDAEGRLVLADALAYAVRNLRPDVLVDVATLTGAMKVTLGVRTGGLFATDDDLAGRIADAGAKVGESWWRMPLLEELAEDVRSDIADVRQCPPGPGGITAALFLKEFTGDVPWAHLDIAGPARADRVYDEVVAGATGFAARTLIELAETYTQPNTIG</sequence>
<feature type="domain" description="Cytosol aminopeptidase" evidence="9">
    <location>
        <begin position="326"/>
        <end position="333"/>
    </location>
</feature>
<feature type="binding site" evidence="8">
    <location>
        <position position="269"/>
    </location>
    <ligand>
        <name>Mn(2+)</name>
        <dbReference type="ChEBI" id="CHEBI:29035"/>
        <label>2</label>
    </ligand>
</feature>
<dbReference type="InterPro" id="IPR011356">
    <property type="entry name" value="Leucine_aapep/pepB"/>
</dbReference>
<dbReference type="GO" id="GO:0030145">
    <property type="term" value="F:manganese ion binding"/>
    <property type="evidence" value="ECO:0007669"/>
    <property type="project" value="UniProtKB-UniRule"/>
</dbReference>
<dbReference type="GO" id="GO:0005737">
    <property type="term" value="C:cytoplasm"/>
    <property type="evidence" value="ECO:0007669"/>
    <property type="project" value="UniProtKB-SubCell"/>
</dbReference>
<feature type="active site" evidence="8">
    <location>
        <position position="332"/>
    </location>
</feature>
<dbReference type="InterPro" id="IPR023042">
    <property type="entry name" value="Peptidase_M17_leu_NH2_pept"/>
</dbReference>
<evidence type="ECO:0000256" key="7">
    <source>
        <dbReference type="ARBA" id="ARBA00049972"/>
    </source>
</evidence>
<dbReference type="RefSeq" id="WP_106617415.1">
    <property type="nucleotide sequence ID" value="NZ_PYAX01000007.1"/>
</dbReference>
<dbReference type="Pfam" id="PF00883">
    <property type="entry name" value="Peptidase_M17"/>
    <property type="match status" value="1"/>
</dbReference>
<feature type="binding site" evidence="8">
    <location>
        <position position="251"/>
    </location>
    <ligand>
        <name>Mn(2+)</name>
        <dbReference type="ChEBI" id="CHEBI:29035"/>
        <label>1</label>
    </ligand>
</feature>
<feature type="binding site" evidence="8">
    <location>
        <position position="251"/>
    </location>
    <ligand>
        <name>Mn(2+)</name>
        <dbReference type="ChEBI" id="CHEBI:29035"/>
        <label>2</label>
    </ligand>
</feature>
<evidence type="ECO:0000256" key="1">
    <source>
        <dbReference type="ARBA" id="ARBA00000135"/>
    </source>
</evidence>
<dbReference type="SUPFAM" id="SSF53187">
    <property type="entry name" value="Zn-dependent exopeptidases"/>
    <property type="match status" value="1"/>
</dbReference>
<keyword evidence="6 8" id="KW-0378">Hydrolase</keyword>
<evidence type="ECO:0000256" key="6">
    <source>
        <dbReference type="ARBA" id="ARBA00022801"/>
    </source>
</evidence>
<dbReference type="PRINTS" id="PR00481">
    <property type="entry name" value="LAMNOPPTDASE"/>
</dbReference>
<feature type="binding site" evidence="8">
    <location>
        <position position="328"/>
    </location>
    <ligand>
        <name>Mn(2+)</name>
        <dbReference type="ChEBI" id="CHEBI:29035"/>
        <label>1</label>
    </ligand>
</feature>
<evidence type="ECO:0000256" key="2">
    <source>
        <dbReference type="ARBA" id="ARBA00000967"/>
    </source>
</evidence>
<comment type="catalytic activity">
    <reaction evidence="2 8">
        <text>Release of an N-terminal amino acid, preferentially leucine, but not glutamic or aspartic acids.</text>
        <dbReference type="EC" id="3.4.11.10"/>
    </reaction>
</comment>
<evidence type="ECO:0000313" key="10">
    <source>
        <dbReference type="EMBL" id="PSL54359.1"/>
    </source>
</evidence>
<dbReference type="SUPFAM" id="SSF52949">
    <property type="entry name" value="Macro domain-like"/>
    <property type="match status" value="1"/>
</dbReference>
<keyword evidence="5 8" id="KW-0645">Protease</keyword>
<gene>
    <name evidence="8" type="primary">pepA</name>
    <name evidence="10" type="ORF">B0I31_107418</name>
</gene>
<feature type="active site" evidence="8">
    <location>
        <position position="258"/>
    </location>
</feature>
<dbReference type="OrthoDB" id="9809354at2"/>
<dbReference type="Gene3D" id="3.40.630.10">
    <property type="entry name" value="Zn peptidases"/>
    <property type="match status" value="1"/>
</dbReference>
<keyword evidence="8" id="KW-0464">Manganese</keyword>
<comment type="catalytic activity">
    <reaction evidence="1 8">
        <text>Release of an N-terminal amino acid, Xaa-|-Yaa-, in which Xaa is preferably Leu, but may be other amino acids including Pro although not Arg or Lys, and Yaa may be Pro. Amino acid amides and methyl esters are also readily hydrolyzed, but rates on arylamides are exceedingly low.</text>
        <dbReference type="EC" id="3.4.11.1"/>
    </reaction>
</comment>
<evidence type="ECO:0000256" key="5">
    <source>
        <dbReference type="ARBA" id="ARBA00022670"/>
    </source>
</evidence>
<dbReference type="InterPro" id="IPR043472">
    <property type="entry name" value="Macro_dom-like"/>
</dbReference>
<dbReference type="HAMAP" id="MF_00181">
    <property type="entry name" value="Cytosol_peptidase_M17"/>
    <property type="match status" value="1"/>
</dbReference>
<evidence type="ECO:0000259" key="9">
    <source>
        <dbReference type="PROSITE" id="PS00631"/>
    </source>
</evidence>
<dbReference type="CDD" id="cd00433">
    <property type="entry name" value="Peptidase_M17"/>
    <property type="match status" value="1"/>
</dbReference>
<feature type="binding site" evidence="8">
    <location>
        <position position="330"/>
    </location>
    <ligand>
        <name>Mn(2+)</name>
        <dbReference type="ChEBI" id="CHEBI:29035"/>
        <label>2</label>
    </ligand>
</feature>
<protein>
    <recommendedName>
        <fullName evidence="8">Probable cytosol aminopeptidase</fullName>
        <ecNumber evidence="8">3.4.11.1</ecNumber>
    </recommendedName>
    <alternativeName>
        <fullName evidence="8">Leucine aminopeptidase</fullName>
        <shortName evidence="8">LAP</shortName>
        <ecNumber evidence="8">3.4.11.10</ecNumber>
    </alternativeName>
    <alternativeName>
        <fullName evidence="8">Leucyl aminopeptidase</fullName>
    </alternativeName>
</protein>
<dbReference type="EC" id="3.4.11.10" evidence="8"/>
<organism evidence="10 11">
    <name type="scientific">Saccharothrix carnea</name>
    <dbReference type="NCBI Taxonomy" id="1280637"/>
    <lineage>
        <taxon>Bacteria</taxon>
        <taxon>Bacillati</taxon>
        <taxon>Actinomycetota</taxon>
        <taxon>Actinomycetes</taxon>
        <taxon>Pseudonocardiales</taxon>
        <taxon>Pseudonocardiaceae</taxon>
        <taxon>Saccharothrix</taxon>
    </lineage>
</organism>
<feature type="binding site" evidence="8">
    <location>
        <position position="330"/>
    </location>
    <ligand>
        <name>Mn(2+)</name>
        <dbReference type="ChEBI" id="CHEBI:29035"/>
        <label>1</label>
    </ligand>
</feature>
<dbReference type="PANTHER" id="PTHR11963:SF23">
    <property type="entry name" value="CYTOSOL AMINOPEPTIDASE"/>
    <property type="match status" value="1"/>
</dbReference>
<proteinExistence type="inferred from homology"/>
<name>A0A2P8I7A1_SACCR</name>
<dbReference type="GO" id="GO:0070006">
    <property type="term" value="F:metalloaminopeptidase activity"/>
    <property type="evidence" value="ECO:0007669"/>
    <property type="project" value="InterPro"/>
</dbReference>
<dbReference type="EMBL" id="PYAX01000007">
    <property type="protein sequence ID" value="PSL54359.1"/>
    <property type="molecule type" value="Genomic_DNA"/>
</dbReference>
<keyword evidence="8" id="KW-0963">Cytoplasm</keyword>
<evidence type="ECO:0000256" key="4">
    <source>
        <dbReference type="ARBA" id="ARBA00022438"/>
    </source>
</evidence>
<keyword evidence="4 8" id="KW-0031">Aminopeptidase</keyword>
<evidence type="ECO:0000256" key="8">
    <source>
        <dbReference type="HAMAP-Rule" id="MF_00181"/>
    </source>
</evidence>
<feature type="binding site" evidence="8">
    <location>
        <position position="246"/>
    </location>
    <ligand>
        <name>Mn(2+)</name>
        <dbReference type="ChEBI" id="CHEBI:29035"/>
        <label>2</label>
    </ligand>
</feature>
<comment type="cofactor">
    <cofactor evidence="8">
        <name>Mn(2+)</name>
        <dbReference type="ChEBI" id="CHEBI:29035"/>
    </cofactor>
    <text evidence="8">Binds 2 manganese ions per subunit.</text>
</comment>
<comment type="function">
    <text evidence="7 8">Presumably involved in the processing and regular turnover of intracellular proteins. Catalyzes the removal of unsubstituted N-terminal amino acids from various peptides.</text>
</comment>
<dbReference type="PROSITE" id="PS00631">
    <property type="entry name" value="CYTOSOL_AP"/>
    <property type="match status" value="1"/>
</dbReference>
<dbReference type="EC" id="3.4.11.1" evidence="8"/>
<dbReference type="AlphaFoldDB" id="A0A2P8I7A1"/>
<accession>A0A2P8I7A1</accession>